<evidence type="ECO:0000256" key="6">
    <source>
        <dbReference type="ARBA" id="ARBA00023139"/>
    </source>
</evidence>
<dbReference type="Gene3D" id="3.40.50.2300">
    <property type="match status" value="2"/>
</dbReference>
<proteinExistence type="predicted"/>
<evidence type="ECO:0000313" key="10">
    <source>
        <dbReference type="EMBL" id="BAP01045.1"/>
    </source>
</evidence>
<dbReference type="PANTHER" id="PTHR34296:SF2">
    <property type="entry name" value="ABC TRANSPORTER GUANOSINE-BINDING PROTEIN NUPN"/>
    <property type="match status" value="1"/>
</dbReference>
<dbReference type="InterPro" id="IPR008107">
    <property type="entry name" value="Mycoplasma_p48"/>
</dbReference>
<evidence type="ECO:0000256" key="7">
    <source>
        <dbReference type="ARBA" id="ARBA00023288"/>
    </source>
</evidence>
<keyword evidence="3 8" id="KW-0732">Signal</keyword>
<evidence type="ECO:0000259" key="9">
    <source>
        <dbReference type="Pfam" id="PF02608"/>
    </source>
</evidence>
<evidence type="ECO:0000256" key="8">
    <source>
        <dbReference type="SAM" id="SignalP"/>
    </source>
</evidence>
<keyword evidence="6" id="KW-0564">Palmitate</keyword>
<dbReference type="PRINTS" id="PR01733">
    <property type="entry name" value="LIPPROTEIN48"/>
</dbReference>
<evidence type="ECO:0000256" key="4">
    <source>
        <dbReference type="ARBA" id="ARBA00022737"/>
    </source>
</evidence>
<dbReference type="PROSITE" id="PS51257">
    <property type="entry name" value="PROKAR_LIPOPROTEIN"/>
    <property type="match status" value="1"/>
</dbReference>
<dbReference type="PANTHER" id="PTHR34296">
    <property type="entry name" value="TRANSCRIPTIONAL ACTIVATOR PROTEIN MED"/>
    <property type="match status" value="1"/>
</dbReference>
<keyword evidence="4" id="KW-0677">Repeat</keyword>
<protein>
    <recommendedName>
        <fullName evidence="9">ABC transporter substrate-binding protein PnrA-like domain-containing protein</fullName>
    </recommendedName>
</protein>
<comment type="subcellular location">
    <subcellularLocation>
        <location evidence="1">Cell membrane</location>
        <topology evidence="1">Lipid-anchor</topology>
    </subcellularLocation>
</comment>
<dbReference type="NCBIfam" id="NF033817">
    <property type="entry name" value="Mplas_variab_LP"/>
    <property type="match status" value="1"/>
</dbReference>
<dbReference type="PIRSF" id="PIRSF032900">
    <property type="entry name" value="Mycoplasma_p48"/>
    <property type="match status" value="1"/>
</dbReference>
<keyword evidence="7" id="KW-0449">Lipoprotein</keyword>
<reference evidence="10" key="1">
    <citation type="journal article" date="2014" name="Appl. Environ. Microbiol.">
        <title>Molecular Epidemiology of Cases of Mycoplasma californicum Infection in Japan.</title>
        <authorList>
            <person name="Hata E."/>
            <person name="Suzuki K."/>
            <person name="Hanyu H."/>
            <person name="Itoh M."/>
            <person name="Higuchi H."/>
            <person name="Kobayashi H."/>
        </authorList>
    </citation>
    <scope>NUCLEOTIDE SEQUENCE</scope>
    <source>
        <strain evidence="10">HAZ160_1</strain>
    </source>
</reference>
<reference evidence="10" key="3">
    <citation type="journal article" date="2019" name="Vet. Microbiol.">
        <title>Mutations associated with change of susceptibility to lincosamides and/or macrolides in field and laboratory-derived Mycoplasma californicum strains in Japan, and development of a rapid detection method for these mutations.</title>
        <authorList>
            <person name="Hata E."/>
            <person name="Nagai K."/>
            <person name="Murakami K."/>
        </authorList>
    </citation>
    <scope>NUCLEOTIDE SEQUENCE</scope>
    <source>
        <strain evidence="10">HAZ160_1</strain>
    </source>
</reference>
<reference evidence="10" key="2">
    <citation type="journal article" date="2014" name="Genome Announc.">
        <title>Complete Genome Sequence of Mycoplasma californicum Strain HAZ160_1 from Bovine Mastitic Milk in Japan.</title>
        <authorList>
            <person name="Hata E."/>
            <person name="Murakami K."/>
        </authorList>
    </citation>
    <scope>NUCLEOTIDE SEQUENCE</scope>
    <source>
        <strain evidence="10">HAZ160_1</strain>
    </source>
</reference>
<dbReference type="InterPro" id="IPR049890">
    <property type="entry name" value="VlpA-F-like_signal"/>
</dbReference>
<name>A0AAT9F819_9BACT</name>
<dbReference type="Pfam" id="PF02608">
    <property type="entry name" value="Bmp"/>
    <property type="match status" value="1"/>
</dbReference>
<organism evidence="10">
    <name type="scientific">Mycoplasmopsis californica HAZ160_1</name>
    <dbReference type="NCBI Taxonomy" id="1397850"/>
    <lineage>
        <taxon>Bacteria</taxon>
        <taxon>Bacillati</taxon>
        <taxon>Mycoplasmatota</taxon>
        <taxon>Mycoplasmoidales</taxon>
        <taxon>Metamycoplasmataceae</taxon>
        <taxon>Mycoplasmopsis</taxon>
    </lineage>
</organism>
<feature type="domain" description="ABC transporter substrate-binding protein PnrA-like" evidence="9">
    <location>
        <begin position="90"/>
        <end position="357"/>
    </location>
</feature>
<dbReference type="InterPro" id="IPR050957">
    <property type="entry name" value="BMP_lipoprotein"/>
</dbReference>
<dbReference type="EMBL" id="AP013353">
    <property type="protein sequence ID" value="BAP01045.1"/>
    <property type="molecule type" value="Genomic_DNA"/>
</dbReference>
<evidence type="ECO:0000256" key="3">
    <source>
        <dbReference type="ARBA" id="ARBA00022729"/>
    </source>
</evidence>
<accession>A0AAT9F819</accession>
<evidence type="ECO:0000256" key="2">
    <source>
        <dbReference type="ARBA" id="ARBA00022475"/>
    </source>
</evidence>
<feature type="chain" id="PRO_5043669655" description="ABC transporter substrate-binding protein PnrA-like domain-containing protein" evidence="8">
    <location>
        <begin position="34"/>
        <end position="456"/>
    </location>
</feature>
<dbReference type="InterPro" id="IPR003760">
    <property type="entry name" value="PnrA-like"/>
</dbReference>
<keyword evidence="2" id="KW-1003">Cell membrane</keyword>
<evidence type="ECO:0000256" key="5">
    <source>
        <dbReference type="ARBA" id="ARBA00023136"/>
    </source>
</evidence>
<sequence>MGDQLKGAILKRKLLLSLSAISALGAIPMVAAACGSSNDKQGEGEVHITQQPSTVTYTHVKKPTTSVVNIQLNKDFVVTPEKISSVPKIIMINDGGDLNDKSFNQSAWEGLLTFADYQAKLPKDKYDVIEVKNDQFEQAYNQALQGGYKIWIAPGFLHGNHIEKWLNANKAQVEKQGIIIIGADYDSKLGGHGIYQKFKTKEAAFSAGYAAAMFLSNEAKPEDRTVSSFGGGAFPGVTDFIEGFYKGILYWNSKQTDANKKVHTVADKVDLTSGFAVGAAMTSVIKNVIAQNAKLILPVAGPATNVVLSEEGSKNKYIVGVDTDQALSASKGKEQFFTSILKSIGQSTYDTVATLATSDDYSKIKSKLGNFDLNKTDGNLSGGYAENWVDISPTHITDPTKKPLAEQAIKAGKEMFNKLSAEEKEWLASNKATMEGDEISTEGERLNALAAELMKK</sequence>
<dbReference type="GO" id="GO:0005886">
    <property type="term" value="C:plasma membrane"/>
    <property type="evidence" value="ECO:0007669"/>
    <property type="project" value="UniProtKB-SubCell"/>
</dbReference>
<evidence type="ECO:0000256" key="1">
    <source>
        <dbReference type="ARBA" id="ARBA00004193"/>
    </source>
</evidence>
<feature type="signal peptide" evidence="8">
    <location>
        <begin position="1"/>
        <end position="33"/>
    </location>
</feature>
<dbReference type="KEGG" id="mcm:MCAL160_0482"/>
<gene>
    <name evidence="10" type="primary">med</name>
    <name evidence="10" type="ORF">MCAL160_0482</name>
</gene>
<reference evidence="10" key="4">
    <citation type="submission" date="2024-06" db="EMBL/GenBank/DDBJ databases">
        <authorList>
            <consortium name="Mycoplasma californicum genome sequencing consortium"/>
            <person name="Hata E."/>
            <person name="Tanaka K."/>
            <person name="Tamamura Y."/>
        </authorList>
    </citation>
    <scope>NUCLEOTIDE SEQUENCE</scope>
    <source>
        <strain evidence="10">HAZ160_1</strain>
    </source>
</reference>
<dbReference type="AlphaFoldDB" id="A0AAT9F819"/>
<keyword evidence="5" id="KW-0472">Membrane</keyword>